<dbReference type="Proteomes" id="UP000238071">
    <property type="component" value="Unassembled WGS sequence"/>
</dbReference>
<dbReference type="AlphaFoldDB" id="A0A2S6H882"/>
<evidence type="ECO:0008006" key="3">
    <source>
        <dbReference type="Google" id="ProtNLM"/>
    </source>
</evidence>
<accession>A0A2S6H882</accession>
<evidence type="ECO:0000313" key="2">
    <source>
        <dbReference type="Proteomes" id="UP000238071"/>
    </source>
</evidence>
<dbReference type="EMBL" id="PTIY01000001">
    <property type="protein sequence ID" value="PPK73677.1"/>
    <property type="molecule type" value="Genomic_DNA"/>
</dbReference>
<organism evidence="1 2">
    <name type="scientific">Methylobacter tundripaludum</name>
    <dbReference type="NCBI Taxonomy" id="173365"/>
    <lineage>
        <taxon>Bacteria</taxon>
        <taxon>Pseudomonadati</taxon>
        <taxon>Pseudomonadota</taxon>
        <taxon>Gammaproteobacteria</taxon>
        <taxon>Methylococcales</taxon>
        <taxon>Methylococcaceae</taxon>
        <taxon>Methylobacter</taxon>
    </lineage>
</organism>
<proteinExistence type="predicted"/>
<reference evidence="1 2" key="1">
    <citation type="submission" date="2018-02" db="EMBL/GenBank/DDBJ databases">
        <title>Subsurface microbial communities from deep shales in Ohio and West Virginia, USA.</title>
        <authorList>
            <person name="Wrighton K."/>
        </authorList>
    </citation>
    <scope>NUCLEOTIDE SEQUENCE [LARGE SCALE GENOMIC DNA]</scope>
    <source>
        <strain evidence="1 2">OWC-G53F</strain>
    </source>
</reference>
<evidence type="ECO:0000313" key="1">
    <source>
        <dbReference type="EMBL" id="PPK73677.1"/>
    </source>
</evidence>
<gene>
    <name evidence="1" type="ORF">B0F88_101207</name>
</gene>
<name>A0A2S6H882_9GAMM</name>
<sequence length="222" mass="25710">MSYDESDALYEQGMDSLYEDFKQRYKDEFTFEGVGKFYEISPEVVKAPLQNLSESKILFESQFHTAAFLHAIISIEVGIKLVVLKPILYSLAIDNSAGDVLYDQTFKQKSLENIPKIYYQILEDFTQLNFKTNRSGCAESTIWNEWIELQKLRNEVVHQGISVKKADAEKSINMASYVCEEIIPIVLDRFFYHIENGVIQFGSREHILNREPALRKTQSEVE</sequence>
<keyword evidence="2" id="KW-1185">Reference proteome</keyword>
<protein>
    <recommendedName>
        <fullName evidence="3">RiboL-PSP-HEPN domain-containing protein</fullName>
    </recommendedName>
</protein>
<comment type="caution">
    <text evidence="1">The sequence shown here is derived from an EMBL/GenBank/DDBJ whole genome shotgun (WGS) entry which is preliminary data.</text>
</comment>